<dbReference type="AlphaFoldDB" id="W6M9J9"/>
<feature type="transmembrane region" description="Helical" evidence="1">
    <location>
        <begin position="12"/>
        <end position="30"/>
    </location>
</feature>
<reference evidence="2" key="2">
    <citation type="submission" date="2014-03" db="EMBL/GenBank/DDBJ databases">
        <title>Candidatus Competibacter-lineage genomes retrieved from metagenomes reveal functional metabolic diversity.</title>
        <authorList>
            <person name="McIlroy S.J."/>
            <person name="Albertsen M."/>
            <person name="Andresen E.K."/>
            <person name="Saunders A.M."/>
            <person name="Kristiansen R."/>
            <person name="Stokholm-Bjerregaard M."/>
            <person name="Nielsen K.L."/>
            <person name="Nielsen P.H."/>
        </authorList>
    </citation>
    <scope>NUCLEOTIDE SEQUENCE</scope>
    <source>
        <strain evidence="2">Run_A_D11</strain>
    </source>
</reference>
<keyword evidence="1" id="KW-1133">Transmembrane helix</keyword>
<reference evidence="2" key="1">
    <citation type="submission" date="2013-07" db="EMBL/GenBank/DDBJ databases">
        <authorList>
            <person name="McIlroy S."/>
        </authorList>
    </citation>
    <scope>NUCLEOTIDE SEQUENCE [LARGE SCALE GENOMIC DNA]</scope>
    <source>
        <strain evidence="2">Run_A_D11</strain>
    </source>
</reference>
<keyword evidence="3" id="KW-1185">Reference proteome</keyword>
<keyword evidence="1" id="KW-0472">Membrane</keyword>
<name>W6M9J9_9GAMM</name>
<comment type="caution">
    <text evidence="2">The sequence shown here is derived from an EMBL/GenBank/DDBJ whole genome shotgun (WGS) entry which is preliminary data.</text>
</comment>
<evidence type="ECO:0000313" key="3">
    <source>
        <dbReference type="Proteomes" id="UP000035760"/>
    </source>
</evidence>
<evidence type="ECO:0000256" key="1">
    <source>
        <dbReference type="SAM" id="Phobius"/>
    </source>
</evidence>
<protein>
    <submittedName>
        <fullName evidence="2">Uncharacterized protein</fullName>
    </submittedName>
</protein>
<organism evidence="2 3">
    <name type="scientific">Candidatus Competibacter denitrificans Run_A_D11</name>
    <dbReference type="NCBI Taxonomy" id="1400863"/>
    <lineage>
        <taxon>Bacteria</taxon>
        <taxon>Pseudomonadati</taxon>
        <taxon>Pseudomonadota</taxon>
        <taxon>Gammaproteobacteria</taxon>
        <taxon>Candidatus Competibacteraceae</taxon>
        <taxon>Candidatus Competibacter</taxon>
    </lineage>
</organism>
<dbReference type="Proteomes" id="UP000035760">
    <property type="component" value="Unassembled WGS sequence"/>
</dbReference>
<dbReference type="EMBL" id="CBTJ020000055">
    <property type="protein sequence ID" value="CDI03289.1"/>
    <property type="molecule type" value="Genomic_DNA"/>
</dbReference>
<sequence>MYKSTFEALRWVSVSLLLMWMAATCFLRFWSAKSVTTILRAASTLPRLSLLRAIELVYQKCPLVEKNQWGHSYPINGDISLSIKGNPDPRRLSNPFIHQGHRLIHRFQWHAESIKE</sequence>
<dbReference type="STRING" id="1400863.BN873_470031"/>
<keyword evidence="1" id="KW-0812">Transmembrane</keyword>
<gene>
    <name evidence="2" type="ORF">BN873_470031</name>
</gene>
<evidence type="ECO:0000313" key="2">
    <source>
        <dbReference type="EMBL" id="CDI03289.1"/>
    </source>
</evidence>
<proteinExistence type="predicted"/>
<accession>W6M9J9</accession>